<dbReference type="Proteomes" id="UP000198651">
    <property type="component" value="Chromosome I"/>
</dbReference>
<gene>
    <name evidence="1" type="ORF">Ark11_0831</name>
</gene>
<reference evidence="2" key="1">
    <citation type="submission" date="2015-11" db="EMBL/GenBank/DDBJ databases">
        <authorList>
            <person name="Seth-Smith H.M.B."/>
        </authorList>
    </citation>
    <scope>NUCLEOTIDE SEQUENCE [LARGE SCALE GENOMIC DNA]</scope>
    <source>
        <strain evidence="2">2013Ark11</strain>
    </source>
</reference>
<evidence type="ECO:0000313" key="2">
    <source>
        <dbReference type="Proteomes" id="UP000198651"/>
    </source>
</evidence>
<accession>A0A0S4M5X3</accession>
<dbReference type="AlphaFoldDB" id="A0A0S4M5X3"/>
<organism evidence="1 2">
    <name type="scientific">Candidatus Ichthyocystis hellenicum</name>
    <dbReference type="NCBI Taxonomy" id="1561003"/>
    <lineage>
        <taxon>Bacteria</taxon>
        <taxon>Pseudomonadati</taxon>
        <taxon>Pseudomonadota</taxon>
        <taxon>Betaproteobacteria</taxon>
        <taxon>Burkholderiales</taxon>
        <taxon>Candidatus Ichthyocystis</taxon>
    </lineage>
</organism>
<protein>
    <submittedName>
        <fullName evidence="1">Uncharacterized protein</fullName>
    </submittedName>
</protein>
<name>A0A0S4M5X3_9BURK</name>
<proteinExistence type="predicted"/>
<sequence>MTYGSLLFTNINFYYKNVDLSIRNYVSDGIF</sequence>
<evidence type="ECO:0000313" key="1">
    <source>
        <dbReference type="EMBL" id="CUT17654.1"/>
    </source>
</evidence>
<keyword evidence="2" id="KW-1185">Reference proteome</keyword>
<dbReference type="EMBL" id="LN906597">
    <property type="protein sequence ID" value="CUT17654.1"/>
    <property type="molecule type" value="Genomic_DNA"/>
</dbReference>